<evidence type="ECO:0000313" key="2">
    <source>
        <dbReference type="Proteomes" id="UP001165366"/>
    </source>
</evidence>
<accession>A0ABS9KB72</accession>
<gene>
    <name evidence="1" type="ORF">L6773_05865</name>
</gene>
<reference evidence="1" key="1">
    <citation type="submission" date="2022-01" db="EMBL/GenBank/DDBJ databases">
        <authorList>
            <person name="Wang Y."/>
        </authorList>
    </citation>
    <scope>NUCLEOTIDE SEQUENCE</scope>
    <source>
        <strain evidence="1">WB101</strain>
    </source>
</reference>
<comment type="caution">
    <text evidence="1">The sequence shown here is derived from an EMBL/GenBank/DDBJ whole genome shotgun (WGS) entry which is preliminary data.</text>
</comment>
<dbReference type="Gene3D" id="2.60.120.1140">
    <property type="entry name" value="Protein of unknown function DUF192"/>
    <property type="match status" value="1"/>
</dbReference>
<evidence type="ECO:0000313" key="1">
    <source>
        <dbReference type="EMBL" id="MCG2588082.1"/>
    </source>
</evidence>
<protein>
    <submittedName>
        <fullName evidence="1">DUF192 domain-containing protein</fullName>
    </submittedName>
</protein>
<dbReference type="Proteomes" id="UP001165366">
    <property type="component" value="Unassembled WGS sequence"/>
</dbReference>
<dbReference type="PANTHER" id="PTHR37953:SF1">
    <property type="entry name" value="UPF0127 PROTEIN MJ1496"/>
    <property type="match status" value="1"/>
</dbReference>
<dbReference type="Pfam" id="PF02643">
    <property type="entry name" value="DUF192"/>
    <property type="match status" value="1"/>
</dbReference>
<dbReference type="PROSITE" id="PS51257">
    <property type="entry name" value="PROKAR_LIPOPROTEIN"/>
    <property type="match status" value="1"/>
</dbReference>
<reference evidence="1" key="2">
    <citation type="submission" date="2024-05" db="EMBL/GenBank/DDBJ databases">
        <title>Rhodohalobacter halophilus gen. nov., sp. nov., a moderately halophilic member of the family Balneolaceae.</title>
        <authorList>
            <person name="Xia J."/>
        </authorList>
    </citation>
    <scope>NUCLEOTIDE SEQUENCE</scope>
    <source>
        <strain evidence="1">WB101</strain>
    </source>
</reference>
<dbReference type="EMBL" id="JAKLWS010000005">
    <property type="protein sequence ID" value="MCG2588082.1"/>
    <property type="molecule type" value="Genomic_DNA"/>
</dbReference>
<dbReference type="InterPro" id="IPR003795">
    <property type="entry name" value="DUF192"/>
</dbReference>
<organism evidence="1 2">
    <name type="scientific">Rhodohalobacter sulfatireducens</name>
    <dbReference type="NCBI Taxonomy" id="2911366"/>
    <lineage>
        <taxon>Bacteria</taxon>
        <taxon>Pseudomonadati</taxon>
        <taxon>Balneolota</taxon>
        <taxon>Balneolia</taxon>
        <taxon>Balneolales</taxon>
        <taxon>Balneolaceae</taxon>
        <taxon>Rhodohalobacter</taxon>
    </lineage>
</organism>
<keyword evidence="2" id="KW-1185">Reference proteome</keyword>
<proteinExistence type="predicted"/>
<dbReference type="InterPro" id="IPR038695">
    <property type="entry name" value="Saro_0823-like_sf"/>
</dbReference>
<name>A0ABS9KB72_9BACT</name>
<dbReference type="PANTHER" id="PTHR37953">
    <property type="entry name" value="UPF0127 PROTEIN MJ1496"/>
    <property type="match status" value="1"/>
</dbReference>
<sequence length="169" mass="19226">MKRYSLFLYINLMVFTFLFISSCGGNNHQSENQVDENGRELEFIAEVSFVKNEADTISSIEVAVADDNQSRSEGLMNVTELPSDSGMLFIFTNNQPRSFWMANTPLPLDIMFVNSELEIVRIHRNTQPYSQESIQSEVPARFVVEVNAGYTLEHDIREGMKIAIEGVDF</sequence>